<organism evidence="2 3">
    <name type="scientific">Eimeria acervulina</name>
    <name type="common">Coccidian parasite</name>
    <dbReference type="NCBI Taxonomy" id="5801"/>
    <lineage>
        <taxon>Eukaryota</taxon>
        <taxon>Sar</taxon>
        <taxon>Alveolata</taxon>
        <taxon>Apicomplexa</taxon>
        <taxon>Conoidasida</taxon>
        <taxon>Coccidia</taxon>
        <taxon>Eucoccidiorida</taxon>
        <taxon>Eimeriorina</taxon>
        <taxon>Eimeriidae</taxon>
        <taxon>Eimeria</taxon>
    </lineage>
</organism>
<keyword evidence="3" id="KW-1185">Reference proteome</keyword>
<name>U6GAZ8_EIMAC</name>
<feature type="compositionally biased region" description="Acidic residues" evidence="1">
    <location>
        <begin position="337"/>
        <end position="349"/>
    </location>
</feature>
<evidence type="ECO:0000313" key="2">
    <source>
        <dbReference type="EMBL" id="CDI76692.1"/>
    </source>
</evidence>
<feature type="compositionally biased region" description="Low complexity" evidence="1">
    <location>
        <begin position="241"/>
        <end position="251"/>
    </location>
</feature>
<feature type="compositionally biased region" description="Basic and acidic residues" evidence="1">
    <location>
        <begin position="109"/>
        <end position="119"/>
    </location>
</feature>
<sequence>MVPNGPAGNRPAQDEELPELNECSGPKRVVLSLSNITSRLSTATGGWGKWLLNSASDFVSEIGVESEGAKNDFKDICQVIAPDSTPWIPRHRRNCPTNKSSGQLSPDGANRRSTDEDSNHSIGATSVCSSIVSNSSCEEQSSGSICCEPSPLDDTLTCVGGTEASVPSCRHSACTQNETSRDGAPEKPNVCILGENAETGVPTWRADPAIRRLFGLLSMSDASFIPGPVTSLPSCCANGTQQQDQQPAPDDYTPEAYAPENEPRDEDAGPSEVEIKEYMKGDHAIAARQRSVPEEVTEELFWRRFPARVSHMVEREEQVYVHASKISATAKAVYDSEGEEDISWEDLGNDNEGLSSEAAAS</sequence>
<evidence type="ECO:0000313" key="3">
    <source>
        <dbReference type="Proteomes" id="UP000018050"/>
    </source>
</evidence>
<dbReference type="OMA" id="ELFWRRF"/>
<accession>U6GAZ8</accession>
<evidence type="ECO:0008006" key="4">
    <source>
        <dbReference type="Google" id="ProtNLM"/>
    </source>
</evidence>
<feature type="region of interest" description="Disordered" evidence="1">
    <location>
        <begin position="235"/>
        <end position="269"/>
    </location>
</feature>
<dbReference type="OrthoDB" id="47923at2759"/>
<feature type="region of interest" description="Disordered" evidence="1">
    <location>
        <begin position="88"/>
        <end position="121"/>
    </location>
</feature>
<dbReference type="AlphaFoldDB" id="U6GAZ8"/>
<reference evidence="2" key="2">
    <citation type="submission" date="2013-10" db="EMBL/GenBank/DDBJ databases">
        <authorList>
            <person name="Aslett M."/>
        </authorList>
    </citation>
    <scope>NUCLEOTIDE SEQUENCE [LARGE SCALE GENOMIC DNA]</scope>
    <source>
        <strain evidence="2">Houghton</strain>
    </source>
</reference>
<protein>
    <recommendedName>
        <fullName evidence="4">BSD domain-containing protein</fullName>
    </recommendedName>
</protein>
<dbReference type="VEuPathDB" id="ToxoDB:EAH_00019280"/>
<dbReference type="RefSeq" id="XP_013252810.1">
    <property type="nucleotide sequence ID" value="XM_013397356.1"/>
</dbReference>
<dbReference type="Proteomes" id="UP000018050">
    <property type="component" value="Unassembled WGS sequence"/>
</dbReference>
<feature type="region of interest" description="Disordered" evidence="1">
    <location>
        <begin position="1"/>
        <end position="23"/>
    </location>
</feature>
<feature type="compositionally biased region" description="Polar residues" evidence="1">
    <location>
        <begin position="95"/>
        <end position="104"/>
    </location>
</feature>
<evidence type="ECO:0000256" key="1">
    <source>
        <dbReference type="SAM" id="MobiDB-lite"/>
    </source>
</evidence>
<reference evidence="2" key="1">
    <citation type="submission" date="2013-10" db="EMBL/GenBank/DDBJ databases">
        <title>Genomic analysis of the causative agents of coccidiosis in chickens.</title>
        <authorList>
            <person name="Reid A.J."/>
            <person name="Blake D."/>
            <person name="Billington K."/>
            <person name="Browne H."/>
            <person name="Dunn M."/>
            <person name="Hung S."/>
            <person name="Kawahara F."/>
            <person name="Miranda-Saavedra D."/>
            <person name="Mourier T."/>
            <person name="Nagra H."/>
            <person name="Otto T.D."/>
            <person name="Rawlings N."/>
            <person name="Sanchez A."/>
            <person name="Sanders M."/>
            <person name="Subramaniam C."/>
            <person name="Tay Y."/>
            <person name="Dear P."/>
            <person name="Doerig C."/>
            <person name="Gruber A."/>
            <person name="Parkinson J."/>
            <person name="Shirley M."/>
            <person name="Wan K.L."/>
            <person name="Berriman M."/>
            <person name="Tomley F."/>
            <person name="Pain A."/>
        </authorList>
    </citation>
    <scope>NUCLEOTIDE SEQUENCE [LARGE SCALE GENOMIC DNA]</scope>
    <source>
        <strain evidence="2">Houghton</strain>
    </source>
</reference>
<gene>
    <name evidence="2" type="ORF">EAH_00019280</name>
</gene>
<feature type="region of interest" description="Disordered" evidence="1">
    <location>
        <begin position="337"/>
        <end position="361"/>
    </location>
</feature>
<dbReference type="EMBL" id="HG670446">
    <property type="protein sequence ID" value="CDI76692.1"/>
    <property type="molecule type" value="Genomic_DNA"/>
</dbReference>
<proteinExistence type="predicted"/>
<dbReference type="GeneID" id="25269998"/>